<reference evidence="1 2" key="1">
    <citation type="submission" date="2015-08" db="EMBL/GenBank/DDBJ databases">
        <title>The genome of the Asian arowana (Scleropages formosus).</title>
        <authorList>
            <person name="Tan M.H."/>
            <person name="Gan H.M."/>
            <person name="Croft L.J."/>
            <person name="Austin C.M."/>
        </authorList>
    </citation>
    <scope>NUCLEOTIDE SEQUENCE [LARGE SCALE GENOMIC DNA]</scope>
    <source>
        <strain evidence="1">Aro1</strain>
    </source>
</reference>
<organism evidence="1 2">
    <name type="scientific">Scleropages formosus</name>
    <name type="common">Asian bonytongue</name>
    <name type="synonym">Osteoglossum formosum</name>
    <dbReference type="NCBI Taxonomy" id="113540"/>
    <lineage>
        <taxon>Eukaryota</taxon>
        <taxon>Metazoa</taxon>
        <taxon>Chordata</taxon>
        <taxon>Craniata</taxon>
        <taxon>Vertebrata</taxon>
        <taxon>Euteleostomi</taxon>
        <taxon>Actinopterygii</taxon>
        <taxon>Neopterygii</taxon>
        <taxon>Teleostei</taxon>
        <taxon>Osteoglossocephala</taxon>
        <taxon>Osteoglossomorpha</taxon>
        <taxon>Osteoglossiformes</taxon>
        <taxon>Osteoglossidae</taxon>
        <taxon>Scleropages</taxon>
    </lineage>
</organism>
<evidence type="ECO:0000313" key="2">
    <source>
        <dbReference type="Proteomes" id="UP000034805"/>
    </source>
</evidence>
<dbReference type="AlphaFoldDB" id="A0A0P7XA48"/>
<dbReference type="PANTHER" id="PTHR16199">
    <property type="entry name" value="CONDENSIN-2 COMPLEX SUBUNIT G2"/>
    <property type="match status" value="1"/>
</dbReference>
<sequence>MCQAVSAELGDFLNALHDWKAVNLEAINGVFSTLFAAIVVEIRHSIVKVSCPEQLTVPKTVQDLPPLSRCLLGVILRSPEVTRSFLCETSSSLESEAIEDVTGLAALLHMLAVVGQIGKFKLELKDMAVSVQRQLQKHNAVIAEDSRTMERVIYLSAVRSVNDILMV</sequence>
<dbReference type="PANTHER" id="PTHR16199:SF4">
    <property type="entry name" value="CONDENSIN-2 COMPLEX SUBUNIT G2"/>
    <property type="match status" value="1"/>
</dbReference>
<protein>
    <submittedName>
        <fullName evidence="1">Uncharacterized protein</fullName>
    </submittedName>
</protein>
<evidence type="ECO:0000313" key="1">
    <source>
        <dbReference type="EMBL" id="KPP71556.1"/>
    </source>
</evidence>
<dbReference type="Proteomes" id="UP000034805">
    <property type="component" value="Unassembled WGS sequence"/>
</dbReference>
<comment type="caution">
    <text evidence="1">The sequence shown here is derived from an EMBL/GenBank/DDBJ whole genome shotgun (WGS) entry which is preliminary data.</text>
</comment>
<accession>A0A0P7XA48</accession>
<dbReference type="GO" id="GO:0005634">
    <property type="term" value="C:nucleus"/>
    <property type="evidence" value="ECO:0007669"/>
    <property type="project" value="TreeGrafter"/>
</dbReference>
<proteinExistence type="predicted"/>
<dbReference type="GO" id="GO:0000070">
    <property type="term" value="P:mitotic sister chromatid segregation"/>
    <property type="evidence" value="ECO:0007669"/>
    <property type="project" value="TreeGrafter"/>
</dbReference>
<dbReference type="EMBL" id="JARO02002933">
    <property type="protein sequence ID" value="KPP71556.1"/>
    <property type="molecule type" value="Genomic_DNA"/>
</dbReference>
<dbReference type="GO" id="GO:0000796">
    <property type="term" value="C:condensin complex"/>
    <property type="evidence" value="ECO:0007669"/>
    <property type="project" value="TreeGrafter"/>
</dbReference>
<name>A0A0P7XA48_SCLFO</name>
<gene>
    <name evidence="1" type="ORF">Z043_109516</name>
</gene>